<gene>
    <name evidence="2" type="ORF">PanWU01x14_185960</name>
</gene>
<feature type="region of interest" description="Disordered" evidence="1">
    <location>
        <begin position="194"/>
        <end position="218"/>
    </location>
</feature>
<reference evidence="3" key="1">
    <citation type="submission" date="2016-06" db="EMBL/GenBank/DDBJ databases">
        <title>Parallel loss of symbiosis genes in relatives of nitrogen-fixing non-legume Parasponia.</title>
        <authorList>
            <person name="Van Velzen R."/>
            <person name="Holmer R."/>
            <person name="Bu F."/>
            <person name="Rutten L."/>
            <person name="Van Zeijl A."/>
            <person name="Liu W."/>
            <person name="Santuari L."/>
            <person name="Cao Q."/>
            <person name="Sharma T."/>
            <person name="Shen D."/>
            <person name="Roswanjaya Y."/>
            <person name="Wardhani T."/>
            <person name="Kalhor M.S."/>
            <person name="Jansen J."/>
            <person name="Van den Hoogen J."/>
            <person name="Gungor B."/>
            <person name="Hartog M."/>
            <person name="Hontelez J."/>
            <person name="Verver J."/>
            <person name="Yang W.-C."/>
            <person name="Schijlen E."/>
            <person name="Repin R."/>
            <person name="Schilthuizen M."/>
            <person name="Schranz E."/>
            <person name="Heidstra R."/>
            <person name="Miyata K."/>
            <person name="Fedorova E."/>
            <person name="Kohlen W."/>
            <person name="Bisseling T."/>
            <person name="Smit S."/>
            <person name="Geurts R."/>
        </authorList>
    </citation>
    <scope>NUCLEOTIDE SEQUENCE [LARGE SCALE GENOMIC DNA]</scope>
    <source>
        <strain evidence="3">cv. WU1-14</strain>
    </source>
</reference>
<evidence type="ECO:0000313" key="3">
    <source>
        <dbReference type="Proteomes" id="UP000237105"/>
    </source>
</evidence>
<sequence>GLDAGPSADPSPVKGSAVVHKARSKIPAGRRLVVSLEDEAVGQGVVTLRTGSDDDREGLFVLEGETPVVPTPKASGPPIGEMSAIKFIYGKWAPLSLFGEPAALTSFAPNSGLKAGAGSGAACSRGEIAELSGGAPTLKSRLSSPLSVSMKRGREADTSMGKESPAGKREITTPFSGSDHDGATLTLIKRRRSARGGLSGGVGRDKTEKLHPGGSTRGVTTEAVDVAVVVVVSSAEDAPPPAIAEGVLGDALLPAVPTSAASGALKEATGAHPEEGEGVLAVGEVESRSSDADEAQGEDPAAEPELEALSLETLSSSLAAALLKFGLSGGHFHVFRHPC</sequence>
<name>A0A2P5C407_PARAD</name>
<dbReference type="Proteomes" id="UP000237105">
    <property type="component" value="Unassembled WGS sequence"/>
</dbReference>
<evidence type="ECO:0000256" key="1">
    <source>
        <dbReference type="SAM" id="MobiDB-lite"/>
    </source>
</evidence>
<evidence type="ECO:0000313" key="2">
    <source>
        <dbReference type="EMBL" id="PON55787.1"/>
    </source>
</evidence>
<feature type="non-terminal residue" evidence="2">
    <location>
        <position position="1"/>
    </location>
</feature>
<keyword evidence="3" id="KW-1185">Reference proteome</keyword>
<proteinExistence type="predicted"/>
<dbReference type="EMBL" id="JXTB01000179">
    <property type="protein sequence ID" value="PON55787.1"/>
    <property type="molecule type" value="Genomic_DNA"/>
</dbReference>
<protein>
    <submittedName>
        <fullName evidence="2">Uncharacterized protein</fullName>
    </submittedName>
</protein>
<feature type="region of interest" description="Disordered" evidence="1">
    <location>
        <begin position="1"/>
        <end position="20"/>
    </location>
</feature>
<feature type="region of interest" description="Disordered" evidence="1">
    <location>
        <begin position="135"/>
        <end position="182"/>
    </location>
</feature>
<accession>A0A2P5C407</accession>
<organism evidence="2 3">
    <name type="scientific">Parasponia andersonii</name>
    <name type="common">Sponia andersonii</name>
    <dbReference type="NCBI Taxonomy" id="3476"/>
    <lineage>
        <taxon>Eukaryota</taxon>
        <taxon>Viridiplantae</taxon>
        <taxon>Streptophyta</taxon>
        <taxon>Embryophyta</taxon>
        <taxon>Tracheophyta</taxon>
        <taxon>Spermatophyta</taxon>
        <taxon>Magnoliopsida</taxon>
        <taxon>eudicotyledons</taxon>
        <taxon>Gunneridae</taxon>
        <taxon>Pentapetalae</taxon>
        <taxon>rosids</taxon>
        <taxon>fabids</taxon>
        <taxon>Rosales</taxon>
        <taxon>Cannabaceae</taxon>
        <taxon>Parasponia</taxon>
    </lineage>
</organism>
<comment type="caution">
    <text evidence="2">The sequence shown here is derived from an EMBL/GenBank/DDBJ whole genome shotgun (WGS) entry which is preliminary data.</text>
</comment>
<dbReference type="AlphaFoldDB" id="A0A2P5C407"/>